<protein>
    <submittedName>
        <fullName evidence="2">N-acetyltransferase</fullName>
    </submittedName>
</protein>
<evidence type="ECO:0000313" key="3">
    <source>
        <dbReference type="Proteomes" id="UP000252023"/>
    </source>
</evidence>
<feature type="domain" description="N-acetyltransferase" evidence="1">
    <location>
        <begin position="18"/>
        <end position="153"/>
    </location>
</feature>
<dbReference type="Gene3D" id="3.40.630.30">
    <property type="match status" value="1"/>
</dbReference>
<dbReference type="InterPro" id="IPR016181">
    <property type="entry name" value="Acyl_CoA_acyltransferase"/>
</dbReference>
<reference evidence="3" key="1">
    <citation type="submission" date="2018-07" db="EMBL/GenBank/DDBJ databases">
        <title>Genome sequencing of Paracoccus sp. SC2-6.</title>
        <authorList>
            <person name="Heo J."/>
            <person name="Kim S.-J."/>
            <person name="Kwon S.-W."/>
        </authorList>
    </citation>
    <scope>NUCLEOTIDE SEQUENCE [LARGE SCALE GENOMIC DNA]</scope>
    <source>
        <strain evidence="3">SC2-6</strain>
    </source>
</reference>
<keyword evidence="2" id="KW-0808">Transferase</keyword>
<evidence type="ECO:0000259" key="1">
    <source>
        <dbReference type="Pfam" id="PF13302"/>
    </source>
</evidence>
<dbReference type="EMBL" id="CP030918">
    <property type="protein sequence ID" value="AXC48824.1"/>
    <property type="molecule type" value="Genomic_DNA"/>
</dbReference>
<dbReference type="GO" id="GO:0016747">
    <property type="term" value="F:acyltransferase activity, transferring groups other than amino-acyl groups"/>
    <property type="evidence" value="ECO:0007669"/>
    <property type="project" value="InterPro"/>
</dbReference>
<sequence length="176" mass="19652">MTADVTIKVIVPVVETDRLILREPRESDFETVAAFAASDRTAFIGGKQNRYEAWRGHLAGIGHWIARGYGFWMVEDKASGKPAGRLGFIYHAGWSEPELGWHIYDGFEGRGYAFEGAMAARQTGARRFGLDGVISHIDHANLRSRKLAERMGATIEREAVLLETPVLIYRHPKVLA</sequence>
<dbReference type="Proteomes" id="UP000252023">
    <property type="component" value="Chromosome"/>
</dbReference>
<accession>A0A344PHG9</accession>
<dbReference type="SUPFAM" id="SSF55729">
    <property type="entry name" value="Acyl-CoA N-acyltransferases (Nat)"/>
    <property type="match status" value="1"/>
</dbReference>
<dbReference type="InterPro" id="IPR000182">
    <property type="entry name" value="GNAT_dom"/>
</dbReference>
<dbReference type="OrthoDB" id="6293260at2"/>
<dbReference type="KEGG" id="pars:DRW48_03175"/>
<dbReference type="RefSeq" id="WP_114075143.1">
    <property type="nucleotide sequence ID" value="NZ_CP030918.1"/>
</dbReference>
<gene>
    <name evidence="2" type="ORF">DRW48_03175</name>
</gene>
<dbReference type="Pfam" id="PF13302">
    <property type="entry name" value="Acetyltransf_3"/>
    <property type="match status" value="1"/>
</dbReference>
<evidence type="ECO:0000313" key="2">
    <source>
        <dbReference type="EMBL" id="AXC48824.1"/>
    </source>
</evidence>
<keyword evidence="3" id="KW-1185">Reference proteome</keyword>
<proteinExistence type="predicted"/>
<dbReference type="PANTHER" id="PTHR43792">
    <property type="entry name" value="GNAT FAMILY, PUTATIVE (AFU_ORTHOLOGUE AFUA_3G00765)-RELATED-RELATED"/>
    <property type="match status" value="1"/>
</dbReference>
<name>A0A344PHG9_9RHOB</name>
<dbReference type="AlphaFoldDB" id="A0A344PHG9"/>
<organism evidence="2 3">
    <name type="scientific">Paracoccus suum</name>
    <dbReference type="NCBI Taxonomy" id="2259340"/>
    <lineage>
        <taxon>Bacteria</taxon>
        <taxon>Pseudomonadati</taxon>
        <taxon>Pseudomonadota</taxon>
        <taxon>Alphaproteobacteria</taxon>
        <taxon>Rhodobacterales</taxon>
        <taxon>Paracoccaceae</taxon>
        <taxon>Paracoccus</taxon>
    </lineage>
</organism>
<dbReference type="InterPro" id="IPR051531">
    <property type="entry name" value="N-acetyltransferase"/>
</dbReference>
<dbReference type="PANTHER" id="PTHR43792:SF1">
    <property type="entry name" value="N-ACETYLTRANSFERASE DOMAIN-CONTAINING PROTEIN"/>
    <property type="match status" value="1"/>
</dbReference>